<feature type="region of interest" description="Disordered" evidence="1">
    <location>
        <begin position="421"/>
        <end position="471"/>
    </location>
</feature>
<name>A0ABY2C0V0_9NEIS</name>
<reference evidence="3 4" key="1">
    <citation type="submission" date="2019-03" db="EMBL/GenBank/DDBJ databases">
        <title>Genomic Encyclopedia of Type Strains, Phase IV (KMG-IV): sequencing the most valuable type-strain genomes for metagenomic binning, comparative biology and taxonomic classification.</title>
        <authorList>
            <person name="Goeker M."/>
        </authorList>
    </citation>
    <scope>NUCLEOTIDE SEQUENCE [LARGE SCALE GENOMIC DNA]</scope>
    <source>
        <strain evidence="3 4">DSM 17474</strain>
    </source>
</reference>
<dbReference type="RefSeq" id="WP_132953399.1">
    <property type="nucleotide sequence ID" value="NZ_CP091507.1"/>
</dbReference>
<dbReference type="EMBL" id="SLXE01000007">
    <property type="protein sequence ID" value="TCP07408.1"/>
    <property type="molecule type" value="Genomic_DNA"/>
</dbReference>
<feature type="compositionally biased region" description="Low complexity" evidence="1">
    <location>
        <begin position="421"/>
        <end position="465"/>
    </location>
</feature>
<feature type="region of interest" description="Disordered" evidence="1">
    <location>
        <begin position="1"/>
        <end position="71"/>
    </location>
</feature>
<dbReference type="Proteomes" id="UP000294721">
    <property type="component" value="Unassembled WGS sequence"/>
</dbReference>
<dbReference type="PANTHER" id="PTHR38043:SF1">
    <property type="entry name" value="PROTEIN HEMX"/>
    <property type="match status" value="1"/>
</dbReference>
<keyword evidence="2" id="KW-0812">Transmembrane</keyword>
<dbReference type="InterPro" id="IPR007470">
    <property type="entry name" value="HemX"/>
</dbReference>
<feature type="compositionally biased region" description="Polar residues" evidence="1">
    <location>
        <begin position="55"/>
        <end position="70"/>
    </location>
</feature>
<gene>
    <name evidence="3" type="ORF">EV680_10731</name>
</gene>
<evidence type="ECO:0000313" key="3">
    <source>
        <dbReference type="EMBL" id="TCP07408.1"/>
    </source>
</evidence>
<dbReference type="Pfam" id="PF04375">
    <property type="entry name" value="HemX"/>
    <property type="match status" value="1"/>
</dbReference>
<keyword evidence="2" id="KW-1133">Transmembrane helix</keyword>
<keyword evidence="2" id="KW-0472">Membrane</keyword>
<proteinExistence type="predicted"/>
<dbReference type="PANTHER" id="PTHR38043">
    <property type="entry name" value="PROTEIN HEMX"/>
    <property type="match status" value="1"/>
</dbReference>
<accession>A0ABY2C0V0</accession>
<feature type="transmembrane region" description="Helical" evidence="2">
    <location>
        <begin position="87"/>
        <end position="107"/>
    </location>
</feature>
<comment type="caution">
    <text evidence="3">The sequence shown here is derived from an EMBL/GenBank/DDBJ whole genome shotgun (WGS) entry which is preliminary data.</text>
</comment>
<keyword evidence="4" id="KW-1185">Reference proteome</keyword>
<sequence>MKPDETPPEANEASANQTITVSSDGTATPPQNGDKSEQSSPAPAAPPKPAPESVDTGNPMSEQKNSQTSAVAPVAPVVIKQSSGKGLAAGALVLALLGLGASGFLFVQGQNILKTQQLSFDQKIDKAALGESQNANLLQDNIRKQAEVQAALAQLSDGQKQNAEQITTANRAYQELLKGRANWVVDETEATLNLASQQLLLSGNVPVAVNTLENIESRLSRFDQPELLPIKQAVSSDIAALKNRPYLDISGTSLRLDRLETAVAGLPLVLDGTLQPGKNTAQAVDTSAMPWWQAAWEKTLASLQGMVEVRRLNNNDAMLMAPEQTYFVRENLRLRLLDARVALLQHNGEVYQSDLNSAEAAVKQYFDARSPATQSWLKELAELKSLDIRMISDDVLRASQTAVRAYQDSVRTAMPQALPEAASSAAASQPAAASAPAAAPAAPAQDAHDAASQPEAAKPAAPAPAVKGEQA</sequence>
<organism evidence="3 4">
    <name type="scientific">Uruburuella suis</name>
    <dbReference type="NCBI Taxonomy" id="252130"/>
    <lineage>
        <taxon>Bacteria</taxon>
        <taxon>Pseudomonadati</taxon>
        <taxon>Pseudomonadota</taxon>
        <taxon>Betaproteobacteria</taxon>
        <taxon>Neisseriales</taxon>
        <taxon>Neisseriaceae</taxon>
        <taxon>Uruburuella</taxon>
    </lineage>
</organism>
<evidence type="ECO:0000313" key="4">
    <source>
        <dbReference type="Proteomes" id="UP000294721"/>
    </source>
</evidence>
<evidence type="ECO:0000256" key="1">
    <source>
        <dbReference type="SAM" id="MobiDB-lite"/>
    </source>
</evidence>
<protein>
    <submittedName>
        <fullName evidence="3">Uroporphyrin-3 C-methyltransferase</fullName>
    </submittedName>
</protein>
<feature type="compositionally biased region" description="Polar residues" evidence="1">
    <location>
        <begin position="13"/>
        <end position="33"/>
    </location>
</feature>
<evidence type="ECO:0000256" key="2">
    <source>
        <dbReference type="SAM" id="Phobius"/>
    </source>
</evidence>